<evidence type="ECO:0000313" key="1">
    <source>
        <dbReference type="EMBL" id="KAB8184551.1"/>
    </source>
</evidence>
<accession>A0A5N6BVT1</accession>
<dbReference type="NCBIfam" id="TIGR04267">
    <property type="entry name" value="mod_HExxH"/>
    <property type="match status" value="1"/>
</dbReference>
<protein>
    <submittedName>
        <fullName evidence="1">HEXXH motif domain-containing protein</fullName>
    </submittedName>
</protein>
<sequence length="437" mass="48079">MSLPCHELSEDALMLLATGDSTPEILRELVAAQRSKQALLLWGIERLTRGIDHPDAPITAQAYDLLTHFLRRHPAIAIDVVSNPAVSAWALSTIRDLRAGASCARPGQLAAVVAAIAVRTGRPCRIRVPTMAGRVLLPTVGSTTSVATDRMGMVTVEHGRALVEVGEERIRIPADASCDAPGWLGMRTLGLGDTDTRISLLLDDLHPARMPGEDLEDRLPGDVVAGWREALDDAWGLLTEHHPVPAEEVRSLVTTITPLTPVPVGLRSASSRETFGCVALSFTRDRLMTALTLTHEVQHVKLCAVLDIVRLIGPDRGTRYYAPWREDPRPVEGLLQGSYAFLGVTRFWRRQRHLQAGEAAEAAHFEFARWREAAELVATTLLDTGDLNHEGRIFVSVMLKTLESWSADHVPATVASAVRRVSQEHRRRWLERNPGFD</sequence>
<dbReference type="RefSeq" id="WP_139575171.1">
    <property type="nucleotide sequence ID" value="NZ_VDMA02000007.1"/>
</dbReference>
<dbReference type="Proteomes" id="UP000313066">
    <property type="component" value="Unassembled WGS sequence"/>
</dbReference>
<keyword evidence="2" id="KW-1185">Reference proteome</keyword>
<dbReference type="InterPro" id="IPR026337">
    <property type="entry name" value="AKG_HExxH"/>
</dbReference>
<proteinExistence type="predicted"/>
<organism evidence="1 2">
    <name type="scientific">Microbispora catharanthi</name>
    <dbReference type="NCBI Taxonomy" id="1712871"/>
    <lineage>
        <taxon>Bacteria</taxon>
        <taxon>Bacillati</taxon>
        <taxon>Actinomycetota</taxon>
        <taxon>Actinomycetes</taxon>
        <taxon>Streptosporangiales</taxon>
        <taxon>Streptosporangiaceae</taxon>
        <taxon>Microbispora</taxon>
    </lineage>
</organism>
<name>A0A5N6BVT1_9ACTN</name>
<dbReference type="AlphaFoldDB" id="A0A5N6BVT1"/>
<evidence type="ECO:0000313" key="2">
    <source>
        <dbReference type="Proteomes" id="UP000313066"/>
    </source>
</evidence>
<gene>
    <name evidence="1" type="ORF">FH610_015775</name>
</gene>
<comment type="caution">
    <text evidence="1">The sequence shown here is derived from an EMBL/GenBank/DDBJ whole genome shotgun (WGS) entry which is preliminary data.</text>
</comment>
<dbReference type="EMBL" id="VDMA02000007">
    <property type="protein sequence ID" value="KAB8184551.1"/>
    <property type="molecule type" value="Genomic_DNA"/>
</dbReference>
<reference evidence="1 2" key="1">
    <citation type="submission" date="2019-10" db="EMBL/GenBank/DDBJ databases">
        <title>Nonomuraea sp. nov., isolated from Phyllanthus amarus.</title>
        <authorList>
            <person name="Klykleung N."/>
            <person name="Tanasupawat S."/>
        </authorList>
    </citation>
    <scope>NUCLEOTIDE SEQUENCE [LARGE SCALE GENOMIC DNA]</scope>
    <source>
        <strain evidence="1 2">CR1-09</strain>
    </source>
</reference>